<protein>
    <recommendedName>
        <fullName evidence="3">TIGR04076 family protein</fullName>
    </recommendedName>
</protein>
<organism evidence="1 2">
    <name type="scientific">Thermococcus barophilus</name>
    <dbReference type="NCBI Taxonomy" id="55802"/>
    <lineage>
        <taxon>Archaea</taxon>
        <taxon>Methanobacteriati</taxon>
        <taxon>Methanobacteriota</taxon>
        <taxon>Thermococci</taxon>
        <taxon>Thermococcales</taxon>
        <taxon>Thermococcaceae</taxon>
        <taxon>Thermococcus</taxon>
    </lineage>
</organism>
<accession>A0A0S1XEG7</accession>
<dbReference type="EMBL" id="CP013050">
    <property type="protein sequence ID" value="ALM76110.1"/>
    <property type="molecule type" value="Genomic_DNA"/>
</dbReference>
<dbReference type="STRING" id="55802.TBCH5v1_2211"/>
<dbReference type="NCBIfam" id="TIGR04076">
    <property type="entry name" value="TIGR04076 family protein"/>
    <property type="match status" value="1"/>
</dbReference>
<name>A0A0S1XEG7_THEBA</name>
<sequence length="113" mass="12348">MGKLIINVIEIRGKCPVFKVGDRIVIEGPQINLKETDAVCTHAFASLMPYIVALRKGIKPSELGLGKGDKAYVQCLDPGPPYTEGGTVIFEITVVKDEAEKSMENSERSDRRG</sequence>
<gene>
    <name evidence="1" type="ORF">TBCH5v1_2211</name>
</gene>
<dbReference type="GeneID" id="26137432"/>
<dbReference type="PATRIC" id="fig|55802.8.peg.2193"/>
<proteinExistence type="predicted"/>
<dbReference type="InterPro" id="IPR023811">
    <property type="entry name" value="CHP04076"/>
</dbReference>
<dbReference type="Proteomes" id="UP000066042">
    <property type="component" value="Chromosome"/>
</dbReference>
<dbReference type="RefSeq" id="WP_056934560.1">
    <property type="nucleotide sequence ID" value="NZ_CP013050.1"/>
</dbReference>
<evidence type="ECO:0000313" key="2">
    <source>
        <dbReference type="Proteomes" id="UP000066042"/>
    </source>
</evidence>
<evidence type="ECO:0000313" key="1">
    <source>
        <dbReference type="EMBL" id="ALM76110.1"/>
    </source>
</evidence>
<evidence type="ECO:0008006" key="3">
    <source>
        <dbReference type="Google" id="ProtNLM"/>
    </source>
</evidence>
<reference evidence="1 2" key="1">
    <citation type="journal article" date="2016" name="Genome Announc.">
        <title>Complete genome sequence of the hyperthermophilic and piezophilic archaeon Thermococcus barophilus Ch5, capable of growth at the expense of hydrogenogenesis from carbon monoxide and formate.</title>
        <authorList>
            <person name="Oger P."/>
            <person name="Sokolova T.G."/>
            <person name="Kozhevnikova D.A."/>
            <person name="Taranov E.A."/>
            <person name="Vannier P."/>
            <person name="Lee H.S."/>
            <person name="Kwon K.K."/>
            <person name="Kang S.G."/>
            <person name="Lee J.H."/>
            <person name="Bonch-Osmolovskaya E.A."/>
            <person name="Lebedinsky A.V."/>
        </authorList>
    </citation>
    <scope>NUCLEOTIDE SEQUENCE [LARGE SCALE GENOMIC DNA]</scope>
    <source>
        <strain evidence="2">Ch5</strain>
    </source>
</reference>
<dbReference type="AlphaFoldDB" id="A0A0S1XEG7"/>